<accession>A0A0G1EDB1</accession>
<dbReference type="GO" id="GO:0019843">
    <property type="term" value="F:rRNA binding"/>
    <property type="evidence" value="ECO:0007669"/>
    <property type="project" value="UniProtKB-UniRule"/>
</dbReference>
<dbReference type="NCBIfam" id="NF001109">
    <property type="entry name" value="PRK00136.1"/>
    <property type="match status" value="1"/>
</dbReference>
<dbReference type="PANTHER" id="PTHR11758">
    <property type="entry name" value="40S RIBOSOMAL PROTEIN S15A"/>
    <property type="match status" value="1"/>
</dbReference>
<dbReference type="Gene3D" id="3.30.1370.30">
    <property type="match status" value="1"/>
</dbReference>
<keyword evidence="3 5" id="KW-0687">Ribonucleoprotein</keyword>
<keyword evidence="5" id="KW-0694">RNA-binding</keyword>
<keyword evidence="2 5" id="KW-0689">Ribosomal protein</keyword>
<evidence type="ECO:0000313" key="7">
    <source>
        <dbReference type="Proteomes" id="UP000034611"/>
    </source>
</evidence>
<evidence type="ECO:0000256" key="1">
    <source>
        <dbReference type="ARBA" id="ARBA00006471"/>
    </source>
</evidence>
<dbReference type="GO" id="GO:0005840">
    <property type="term" value="C:ribosome"/>
    <property type="evidence" value="ECO:0007669"/>
    <property type="project" value="UniProtKB-KW"/>
</dbReference>
<dbReference type="GO" id="GO:0005737">
    <property type="term" value="C:cytoplasm"/>
    <property type="evidence" value="ECO:0007669"/>
    <property type="project" value="UniProtKB-ARBA"/>
</dbReference>
<dbReference type="AlphaFoldDB" id="A0A0G1EDB1"/>
<dbReference type="PATRIC" id="fig|1618585.3.peg.48"/>
<evidence type="ECO:0000256" key="5">
    <source>
        <dbReference type="HAMAP-Rule" id="MF_01302"/>
    </source>
</evidence>
<reference evidence="6 7" key="1">
    <citation type="journal article" date="2015" name="Nature">
        <title>rRNA introns, odd ribosomes, and small enigmatic genomes across a large radiation of phyla.</title>
        <authorList>
            <person name="Brown C.T."/>
            <person name="Hug L.A."/>
            <person name="Thomas B.C."/>
            <person name="Sharon I."/>
            <person name="Castelle C.J."/>
            <person name="Singh A."/>
            <person name="Wilkins M.J."/>
            <person name="Williams K.H."/>
            <person name="Banfield J.F."/>
        </authorList>
    </citation>
    <scope>NUCLEOTIDE SEQUENCE [LARGE SCALE GENOMIC DNA]</scope>
</reference>
<comment type="similarity">
    <text evidence="1 5">Belongs to the universal ribosomal protein uS8 family.</text>
</comment>
<dbReference type="Proteomes" id="UP000034611">
    <property type="component" value="Unassembled WGS sequence"/>
</dbReference>
<dbReference type="HAMAP" id="MF_01302_B">
    <property type="entry name" value="Ribosomal_uS8_B"/>
    <property type="match status" value="1"/>
</dbReference>
<sequence length="126" mass="13883">MIVNYPVGDFFIRIKNAARAGHKEVVLPSTKFIKEIAKTLKKEGFLDSVSQDKGNLKISLAYRKKEPIIMDIKLISKPGLRRYVSADEISKRRGASILILSTSKGVLSSQDALKARVGGEVIAEVL</sequence>
<comment type="caution">
    <text evidence="6">The sequence shown here is derived from an EMBL/GenBank/DDBJ whole genome shotgun (WGS) entry which is preliminary data.</text>
</comment>
<dbReference type="GO" id="GO:0003735">
    <property type="term" value="F:structural constituent of ribosome"/>
    <property type="evidence" value="ECO:0007669"/>
    <property type="project" value="InterPro"/>
</dbReference>
<dbReference type="InterPro" id="IPR035987">
    <property type="entry name" value="Ribosomal_uS8_sf"/>
</dbReference>
<protein>
    <recommendedName>
        <fullName evidence="4 5">Small ribosomal subunit protein uS8</fullName>
    </recommendedName>
</protein>
<name>A0A0G1EDB1_9BACT</name>
<dbReference type="InterPro" id="IPR000630">
    <property type="entry name" value="Ribosomal_uS8"/>
</dbReference>
<dbReference type="FunFam" id="3.30.1490.10:FF:000001">
    <property type="entry name" value="30S ribosomal protein S8"/>
    <property type="match status" value="1"/>
</dbReference>
<dbReference type="GO" id="GO:0006412">
    <property type="term" value="P:translation"/>
    <property type="evidence" value="ECO:0007669"/>
    <property type="project" value="UniProtKB-UniRule"/>
</dbReference>
<evidence type="ECO:0000256" key="3">
    <source>
        <dbReference type="ARBA" id="ARBA00023274"/>
    </source>
</evidence>
<proteinExistence type="inferred from homology"/>
<dbReference type="Gene3D" id="3.30.1490.10">
    <property type="match status" value="1"/>
</dbReference>
<keyword evidence="5" id="KW-0699">rRNA-binding</keyword>
<evidence type="ECO:0000313" key="6">
    <source>
        <dbReference type="EMBL" id="KKS81021.1"/>
    </source>
</evidence>
<evidence type="ECO:0000256" key="4">
    <source>
        <dbReference type="ARBA" id="ARBA00035258"/>
    </source>
</evidence>
<dbReference type="Pfam" id="PF00410">
    <property type="entry name" value="Ribosomal_S8"/>
    <property type="match status" value="1"/>
</dbReference>
<dbReference type="EMBL" id="LCEY01000002">
    <property type="protein sequence ID" value="KKS81021.1"/>
    <property type="molecule type" value="Genomic_DNA"/>
</dbReference>
<gene>
    <name evidence="5" type="primary">rpsH</name>
    <name evidence="6" type="ORF">UV56_C0002G0026</name>
</gene>
<dbReference type="SUPFAM" id="SSF56047">
    <property type="entry name" value="Ribosomal protein S8"/>
    <property type="match status" value="1"/>
</dbReference>
<comment type="function">
    <text evidence="5">One of the primary rRNA binding proteins, it binds directly to 16S rRNA central domain where it helps coordinate assembly of the platform of the 30S subunit.</text>
</comment>
<evidence type="ECO:0000256" key="2">
    <source>
        <dbReference type="ARBA" id="ARBA00022980"/>
    </source>
</evidence>
<organism evidence="6 7">
    <name type="scientific">Candidatus Woesebacteria bacterium GW2011_GWC1_43_10b</name>
    <dbReference type="NCBI Taxonomy" id="1618585"/>
    <lineage>
        <taxon>Bacteria</taxon>
        <taxon>Candidatus Woeseibacteriota</taxon>
    </lineage>
</organism>
<comment type="subunit">
    <text evidence="5">Part of the 30S ribosomal subunit. Contacts proteins S5 and S12.</text>
</comment>
<dbReference type="GO" id="GO:1990904">
    <property type="term" value="C:ribonucleoprotein complex"/>
    <property type="evidence" value="ECO:0007669"/>
    <property type="project" value="UniProtKB-KW"/>
</dbReference>